<keyword evidence="4" id="KW-0812">Transmembrane</keyword>
<reference evidence="6" key="1">
    <citation type="submission" date="2016-02" db="EMBL/GenBank/DDBJ databases">
        <authorList>
            <person name="Kaur G."/>
            <person name="Nair G.R."/>
            <person name="Mayilraj S."/>
        </authorList>
    </citation>
    <scope>NUCLEOTIDE SEQUENCE [LARGE SCALE GENOMIC DNA]</scope>
    <source>
        <strain evidence="6">GA-15</strain>
    </source>
</reference>
<evidence type="ECO:0000313" key="5">
    <source>
        <dbReference type="EMBL" id="OAH26134.1"/>
    </source>
</evidence>
<protein>
    <submittedName>
        <fullName evidence="5">Uncharacterized protein</fullName>
    </submittedName>
</protein>
<dbReference type="GO" id="GO:0009401">
    <property type="term" value="P:phosphoenolpyruvate-dependent sugar phosphotransferase system"/>
    <property type="evidence" value="ECO:0007669"/>
    <property type="project" value="UniProtKB-KW"/>
</dbReference>
<keyword evidence="1" id="KW-0813">Transport</keyword>
<evidence type="ECO:0000256" key="2">
    <source>
        <dbReference type="ARBA" id="ARBA00022597"/>
    </source>
</evidence>
<evidence type="ECO:0000256" key="1">
    <source>
        <dbReference type="ARBA" id="ARBA00022448"/>
    </source>
</evidence>
<dbReference type="PANTHER" id="PTHR30505">
    <property type="entry name" value="FRUCTOSE-LIKE PERMEASE"/>
    <property type="match status" value="1"/>
</dbReference>
<dbReference type="InterPro" id="IPR050864">
    <property type="entry name" value="Bacterial_PTS_Sugar_Transport"/>
</dbReference>
<proteinExistence type="predicted"/>
<dbReference type="GO" id="GO:0090563">
    <property type="term" value="F:protein-phosphocysteine-sugar phosphotransferase activity"/>
    <property type="evidence" value="ECO:0007669"/>
    <property type="project" value="TreeGrafter"/>
</dbReference>
<dbReference type="GO" id="GO:0005886">
    <property type="term" value="C:plasma membrane"/>
    <property type="evidence" value="ECO:0007669"/>
    <property type="project" value="TreeGrafter"/>
</dbReference>
<dbReference type="OrthoDB" id="9782569at2"/>
<dbReference type="RefSeq" id="WP_066840470.1">
    <property type="nucleotide sequence ID" value="NZ_CAMNZH010000121.1"/>
</dbReference>
<gene>
    <name evidence="5" type="ORF">AYJ05_01460</name>
</gene>
<organism evidence="5 6">
    <name type="scientific">Corynebacterium stationis</name>
    <dbReference type="NCBI Taxonomy" id="1705"/>
    <lineage>
        <taxon>Bacteria</taxon>
        <taxon>Bacillati</taxon>
        <taxon>Actinomycetota</taxon>
        <taxon>Actinomycetes</taxon>
        <taxon>Mycobacteriales</taxon>
        <taxon>Corynebacteriaceae</taxon>
        <taxon>Corynebacterium</taxon>
    </lineage>
</organism>
<feature type="transmembrane region" description="Helical" evidence="4">
    <location>
        <begin position="86"/>
        <end position="108"/>
    </location>
</feature>
<keyword evidence="4" id="KW-1133">Transmembrane helix</keyword>
<feature type="transmembrane region" description="Helical" evidence="4">
    <location>
        <begin position="12"/>
        <end position="38"/>
    </location>
</feature>
<dbReference type="Proteomes" id="UP000076947">
    <property type="component" value="Unassembled WGS sequence"/>
</dbReference>
<evidence type="ECO:0000256" key="3">
    <source>
        <dbReference type="ARBA" id="ARBA00022683"/>
    </source>
</evidence>
<dbReference type="STRING" id="1705.CA21670_02965"/>
<keyword evidence="2" id="KW-0762">Sugar transport</keyword>
<keyword evidence="6" id="KW-1185">Reference proteome</keyword>
<evidence type="ECO:0000313" key="6">
    <source>
        <dbReference type="Proteomes" id="UP000076947"/>
    </source>
</evidence>
<accession>A0A177IBN2</accession>
<keyword evidence="4" id="KW-0472">Membrane</keyword>
<name>A0A177IBN2_9CORY</name>
<dbReference type="EMBL" id="LSTQ01000024">
    <property type="protein sequence ID" value="OAH26134.1"/>
    <property type="molecule type" value="Genomic_DNA"/>
</dbReference>
<comment type="caution">
    <text evidence="5">The sequence shown here is derived from an EMBL/GenBank/DDBJ whole genome shotgun (WGS) entry which is preliminary data.</text>
</comment>
<dbReference type="PANTHER" id="PTHR30505:SF0">
    <property type="entry name" value="FRUCTOSE-LIKE PTS SYSTEM EIIBC COMPONENT-RELATED"/>
    <property type="match status" value="1"/>
</dbReference>
<keyword evidence="3" id="KW-0598">Phosphotransferase system</keyword>
<dbReference type="AlphaFoldDB" id="A0A177IBN2"/>
<sequence>MHKFVAPNWPFISIAIITTVVVGLLFIYLTGVPIASLFDALTVALSRDARHLHLLVGRNGRFRYGGPLNKTVLLFGGGHITAGNPLPMGVVATAIAVPPIAVGVATVLRRARFSKTENDSGIAVNALLIIVLVRLSKKNDQVGQEESEEVTATGSAVATKTRTDTALIAKDIVLLDAEYRSHNEARIP</sequence>
<evidence type="ECO:0000256" key="4">
    <source>
        <dbReference type="SAM" id="Phobius"/>
    </source>
</evidence>